<sequence length="49" mass="5544">MPLHSKGKRKAKDQARNATGLYKKIHHTTSIADHDIEVNEFNGLDVSDR</sequence>
<accession>A0A9N9H7E1</accession>
<organism evidence="1 2">
    <name type="scientific">Ambispora gerdemannii</name>
    <dbReference type="NCBI Taxonomy" id="144530"/>
    <lineage>
        <taxon>Eukaryota</taxon>
        <taxon>Fungi</taxon>
        <taxon>Fungi incertae sedis</taxon>
        <taxon>Mucoromycota</taxon>
        <taxon>Glomeromycotina</taxon>
        <taxon>Glomeromycetes</taxon>
        <taxon>Archaeosporales</taxon>
        <taxon>Ambisporaceae</taxon>
        <taxon>Ambispora</taxon>
    </lineage>
</organism>
<name>A0A9N9H7E1_9GLOM</name>
<dbReference type="AlphaFoldDB" id="A0A9N9H7E1"/>
<evidence type="ECO:0000313" key="1">
    <source>
        <dbReference type="EMBL" id="CAG8654328.1"/>
    </source>
</evidence>
<dbReference type="Proteomes" id="UP000789831">
    <property type="component" value="Unassembled WGS sequence"/>
</dbReference>
<dbReference type="OrthoDB" id="10385536at2759"/>
<feature type="non-terminal residue" evidence="1">
    <location>
        <position position="49"/>
    </location>
</feature>
<proteinExistence type="predicted"/>
<reference evidence="1" key="1">
    <citation type="submission" date="2021-06" db="EMBL/GenBank/DDBJ databases">
        <authorList>
            <person name="Kallberg Y."/>
            <person name="Tangrot J."/>
            <person name="Rosling A."/>
        </authorList>
    </citation>
    <scope>NUCLEOTIDE SEQUENCE</scope>
    <source>
        <strain evidence="1">MT106</strain>
    </source>
</reference>
<gene>
    <name evidence="1" type="ORF">AGERDE_LOCUS11533</name>
</gene>
<keyword evidence="2" id="KW-1185">Reference proteome</keyword>
<comment type="caution">
    <text evidence="1">The sequence shown here is derived from an EMBL/GenBank/DDBJ whole genome shotgun (WGS) entry which is preliminary data.</text>
</comment>
<evidence type="ECO:0000313" key="2">
    <source>
        <dbReference type="Proteomes" id="UP000789831"/>
    </source>
</evidence>
<protein>
    <submittedName>
        <fullName evidence="1">9432_t:CDS:1</fullName>
    </submittedName>
</protein>
<dbReference type="EMBL" id="CAJVPL010005079">
    <property type="protein sequence ID" value="CAG8654328.1"/>
    <property type="molecule type" value="Genomic_DNA"/>
</dbReference>